<accession>A0A4V6YEL2</accession>
<keyword evidence="4" id="KW-1185">Reference proteome</keyword>
<organism evidence="3 4">
    <name type="scientific">Sporisorium graminicola</name>
    <dbReference type="NCBI Taxonomy" id="280036"/>
    <lineage>
        <taxon>Eukaryota</taxon>
        <taxon>Fungi</taxon>
        <taxon>Dikarya</taxon>
        <taxon>Basidiomycota</taxon>
        <taxon>Ustilaginomycotina</taxon>
        <taxon>Ustilaginomycetes</taxon>
        <taxon>Ustilaginales</taxon>
        <taxon>Ustilaginaceae</taxon>
        <taxon>Sporisorium</taxon>
    </lineage>
</organism>
<dbReference type="RefSeq" id="XP_029737254.1">
    <property type="nucleotide sequence ID" value="XM_029886941.1"/>
</dbReference>
<feature type="transmembrane region" description="Helical" evidence="2">
    <location>
        <begin position="82"/>
        <end position="103"/>
    </location>
</feature>
<keyword evidence="2" id="KW-0472">Membrane</keyword>
<feature type="transmembrane region" description="Helical" evidence="2">
    <location>
        <begin position="146"/>
        <end position="165"/>
    </location>
</feature>
<dbReference type="EMBL" id="SRRM01000021">
    <property type="protein sequence ID" value="TKY85269.1"/>
    <property type="molecule type" value="Genomic_DNA"/>
</dbReference>
<protein>
    <submittedName>
        <fullName evidence="3">Uncharacterized protein</fullName>
    </submittedName>
</protein>
<dbReference type="KEGG" id="sgra:EX895_006349"/>
<name>A0A4V6YEL2_9BASI</name>
<gene>
    <name evidence="3" type="ORF">EX895_006349</name>
</gene>
<keyword evidence="2" id="KW-0812">Transmembrane</keyword>
<reference evidence="3 4" key="1">
    <citation type="submission" date="2019-05" db="EMBL/GenBank/DDBJ databases">
        <title>Sporisorium graminicola CBS 10092 draft sequencing and annotation.</title>
        <authorList>
            <person name="Solano-Gonzalez S."/>
            <person name="Caddick M.X."/>
            <person name="Darby A."/>
        </authorList>
    </citation>
    <scope>NUCLEOTIDE SEQUENCE [LARGE SCALE GENOMIC DNA]</scope>
    <source>
        <strain evidence="3 4">CBS 10092</strain>
    </source>
</reference>
<dbReference type="Proteomes" id="UP000306050">
    <property type="component" value="Chromosome SGRAM_8"/>
</dbReference>
<keyword evidence="2" id="KW-1133">Transmembrane helix</keyword>
<comment type="caution">
    <text evidence="3">The sequence shown here is derived from an EMBL/GenBank/DDBJ whole genome shotgun (WGS) entry which is preliminary data.</text>
</comment>
<dbReference type="OrthoDB" id="5327148at2759"/>
<evidence type="ECO:0000256" key="2">
    <source>
        <dbReference type="SAM" id="Phobius"/>
    </source>
</evidence>
<evidence type="ECO:0000313" key="3">
    <source>
        <dbReference type="EMBL" id="TKY85269.1"/>
    </source>
</evidence>
<feature type="region of interest" description="Disordered" evidence="1">
    <location>
        <begin position="294"/>
        <end position="367"/>
    </location>
</feature>
<feature type="compositionally biased region" description="Basic and acidic residues" evidence="1">
    <location>
        <begin position="481"/>
        <end position="495"/>
    </location>
</feature>
<feature type="compositionally biased region" description="Low complexity" evidence="1">
    <location>
        <begin position="349"/>
        <end position="367"/>
    </location>
</feature>
<feature type="compositionally biased region" description="Low complexity" evidence="1">
    <location>
        <begin position="311"/>
        <end position="333"/>
    </location>
</feature>
<sequence length="495" mass="52893">MILPPFLQRWFLLNIIRLLTIVSCTLVIASAILTLRTNFQHYPPPLLAFSSSTSSSPPAPYYSTTDIPTTFLGVFWSTLNHVSLTLVLLTVLLSELSLPIPLLHRLFKNTLPFLGPNWGTGFLGVLLVLVAADALSRGDTGEFAEVSNWVLAITGVLNVAVGVVWRAKAKVVRSPMGWKRDVAEKLEKLAEAKANAERVVDALPLPTGLSATKAKDGGKRQVGKLIDLLGMAGKAVSKKLEERQANKTEQGKVVDKAQLEQPPMSIFVPPLPSAIVSSRAKPLPPASPVAVPAAAGSNEKTASPIPPPLIIPQAAATPPQSRTSTCSTRSTSSVYTLDIPPPNNTNTHLFSTPTPVLTTTDTTLSSPARPTLKTVRFHPAALHHTSSHIPSLVASTSVEVDAGGSRFLMLPSPLPAAAAAVMEGERSPAVLASLKAAMLEAQAKASAQPCKKSLYLGSTRWRAEYENLSSLGPDGPQHQEQPQKKMDVDRPYDFL</sequence>
<feature type="transmembrane region" description="Helical" evidence="2">
    <location>
        <begin position="12"/>
        <end position="35"/>
    </location>
</feature>
<dbReference type="AlphaFoldDB" id="A0A4V6YEL2"/>
<evidence type="ECO:0000256" key="1">
    <source>
        <dbReference type="SAM" id="MobiDB-lite"/>
    </source>
</evidence>
<feature type="transmembrane region" description="Helical" evidence="2">
    <location>
        <begin position="115"/>
        <end position="134"/>
    </location>
</feature>
<evidence type="ECO:0000313" key="4">
    <source>
        <dbReference type="Proteomes" id="UP000306050"/>
    </source>
</evidence>
<dbReference type="GeneID" id="40729244"/>
<proteinExistence type="predicted"/>
<feature type="region of interest" description="Disordered" evidence="1">
    <location>
        <begin position="467"/>
        <end position="495"/>
    </location>
</feature>